<comment type="caution">
    <text evidence="1">The sequence shown here is derived from an EMBL/GenBank/DDBJ whole genome shotgun (WGS) entry which is preliminary data.</text>
</comment>
<gene>
    <name evidence="1" type="ORF">VRU48_14825</name>
</gene>
<keyword evidence="2" id="KW-1185">Reference proteome</keyword>
<organism evidence="1 2">
    <name type="scientific">Pedobacter albus</name>
    <dbReference type="NCBI Taxonomy" id="3113905"/>
    <lineage>
        <taxon>Bacteria</taxon>
        <taxon>Pseudomonadati</taxon>
        <taxon>Bacteroidota</taxon>
        <taxon>Sphingobacteriia</taxon>
        <taxon>Sphingobacteriales</taxon>
        <taxon>Sphingobacteriaceae</taxon>
        <taxon>Pedobacter</taxon>
    </lineage>
</organism>
<evidence type="ECO:0000313" key="2">
    <source>
        <dbReference type="Proteomes" id="UP001336835"/>
    </source>
</evidence>
<proteinExistence type="predicted"/>
<dbReference type="EMBL" id="JAZDQT010000002">
    <property type="protein sequence ID" value="MEE1946395.1"/>
    <property type="molecule type" value="Genomic_DNA"/>
</dbReference>
<evidence type="ECO:0000313" key="1">
    <source>
        <dbReference type="EMBL" id="MEE1946395.1"/>
    </source>
</evidence>
<sequence length="94" mass="10773">MTPGQIESYLKVAEDGSIPDEQNPLFVFSLTHPYLLAKLAYGEIDPVQFAKRELAQRGLDREGKWIGFGEAEKLHFPTGIKTKPRIQKRYGKRR</sequence>
<dbReference type="RefSeq" id="WP_330108695.1">
    <property type="nucleotide sequence ID" value="NZ_JAZDQT010000002.1"/>
</dbReference>
<name>A0ABU7IA89_9SPHI</name>
<dbReference type="Proteomes" id="UP001336835">
    <property type="component" value="Unassembled WGS sequence"/>
</dbReference>
<reference evidence="1 2" key="1">
    <citation type="submission" date="2024-01" db="EMBL/GenBank/DDBJ databases">
        <title>Pedobacter sp. nov., isolated from fresh soil.</title>
        <authorList>
            <person name="Le N.T.T."/>
        </authorList>
    </citation>
    <scope>NUCLEOTIDE SEQUENCE [LARGE SCALE GENOMIC DNA]</scope>
    <source>
        <strain evidence="1 2">KR3-3</strain>
    </source>
</reference>
<protein>
    <submittedName>
        <fullName evidence="1">Uncharacterized protein</fullName>
    </submittedName>
</protein>
<accession>A0ABU7IA89</accession>